<dbReference type="InterPro" id="IPR000073">
    <property type="entry name" value="AB_hydrolase_1"/>
</dbReference>
<evidence type="ECO:0000259" key="3">
    <source>
        <dbReference type="Pfam" id="PF00561"/>
    </source>
</evidence>
<keyword evidence="5" id="KW-1185">Reference proteome</keyword>
<dbReference type="Proteomes" id="UP000092544">
    <property type="component" value="Unassembled WGS sequence"/>
</dbReference>
<dbReference type="GO" id="GO:0050357">
    <property type="term" value="F:tropinesterase activity"/>
    <property type="evidence" value="ECO:0007669"/>
    <property type="project" value="UniProtKB-EC"/>
</dbReference>
<gene>
    <name evidence="4" type="ORF">MSP8886_03033</name>
</gene>
<protein>
    <submittedName>
        <fullName evidence="4">Tropinesterase</fullName>
        <ecNumber evidence="4">3.1.1.10</ecNumber>
    </submittedName>
</protein>
<evidence type="ECO:0000256" key="1">
    <source>
        <dbReference type="ARBA" id="ARBA00008645"/>
    </source>
</evidence>
<dbReference type="PRINTS" id="PR00111">
    <property type="entry name" value="ABHYDROLASE"/>
</dbReference>
<proteinExistence type="inferred from homology"/>
<feature type="domain" description="AB hydrolase-1" evidence="3">
    <location>
        <begin position="29"/>
        <end position="128"/>
    </location>
</feature>
<evidence type="ECO:0000313" key="4">
    <source>
        <dbReference type="EMBL" id="SBS34311.1"/>
    </source>
</evidence>
<dbReference type="InterPro" id="IPR029058">
    <property type="entry name" value="AB_hydrolase_fold"/>
</dbReference>
<dbReference type="Pfam" id="PF00561">
    <property type="entry name" value="Abhydrolase_1"/>
    <property type="match status" value="1"/>
</dbReference>
<dbReference type="RefSeq" id="WP_067017885.1">
    <property type="nucleotide sequence ID" value="NZ_FLOB01000007.1"/>
</dbReference>
<sequence>MGSDVVFNLAHTKIAGLQTLSSNPSAVKVLCLHGWLDNAASFNRLTPYLSGLTHSSIDLAGHGLSDHRVAGSFYHLWDYALDVVSILNLSNQSTWLVGHSMGGAVAMIVAAIAPEKVRGLVVLDNMGPLTAKPSERVSMLQRSIQRMAKHREGRFARYETLDDMVGARMYGFTSLSREAASELVERGAILTDDDRWGWRHDHKLSFPSPYRMDEEGVAALISEIKCPALSLVAKEGVYANREGEAFVNARAAQFPWIKLKWLEGNHHFHLERDTAPMVAEEVRKFIDQN</sequence>
<evidence type="ECO:0000256" key="2">
    <source>
        <dbReference type="ARBA" id="ARBA00022801"/>
    </source>
</evidence>
<organism evidence="4 5">
    <name type="scientific">Marinomonas spartinae</name>
    <dbReference type="NCBI Taxonomy" id="1792290"/>
    <lineage>
        <taxon>Bacteria</taxon>
        <taxon>Pseudomonadati</taxon>
        <taxon>Pseudomonadota</taxon>
        <taxon>Gammaproteobacteria</taxon>
        <taxon>Oceanospirillales</taxon>
        <taxon>Oceanospirillaceae</taxon>
        <taxon>Marinomonas</taxon>
    </lineage>
</organism>
<dbReference type="OrthoDB" id="149912at2"/>
<dbReference type="SUPFAM" id="SSF53474">
    <property type="entry name" value="alpha/beta-Hydrolases"/>
    <property type="match status" value="1"/>
</dbReference>
<keyword evidence="2 4" id="KW-0378">Hydrolase</keyword>
<dbReference type="STRING" id="1792290.MSP8886_03033"/>
<dbReference type="Gene3D" id="3.40.50.1820">
    <property type="entry name" value="alpha/beta hydrolase"/>
    <property type="match status" value="1"/>
</dbReference>
<dbReference type="GO" id="GO:0016020">
    <property type="term" value="C:membrane"/>
    <property type="evidence" value="ECO:0007669"/>
    <property type="project" value="TreeGrafter"/>
</dbReference>
<accession>A0A1A8TKD2</accession>
<name>A0A1A8TKD2_9GAMM</name>
<evidence type="ECO:0000313" key="5">
    <source>
        <dbReference type="Proteomes" id="UP000092544"/>
    </source>
</evidence>
<reference evidence="4 5" key="1">
    <citation type="submission" date="2016-06" db="EMBL/GenBank/DDBJ databases">
        <authorList>
            <person name="Kjaerup R.B."/>
            <person name="Dalgaard T.S."/>
            <person name="Juul-Madsen H.R."/>
        </authorList>
    </citation>
    <scope>NUCLEOTIDE SEQUENCE [LARGE SCALE GENOMIC DNA]</scope>
    <source>
        <strain evidence="4 5">CECT 8886</strain>
    </source>
</reference>
<dbReference type="EMBL" id="FLOB01000007">
    <property type="protein sequence ID" value="SBS34311.1"/>
    <property type="molecule type" value="Genomic_DNA"/>
</dbReference>
<dbReference type="InterPro" id="IPR050266">
    <property type="entry name" value="AB_hydrolase_sf"/>
</dbReference>
<comment type="similarity">
    <text evidence="1">Belongs to the AB hydrolase superfamily.</text>
</comment>
<dbReference type="PANTHER" id="PTHR43798:SF14">
    <property type="entry name" value="SERINE HYDROLASE-LIKE PROTEIN DDB_G0286239"/>
    <property type="match status" value="1"/>
</dbReference>
<dbReference type="PANTHER" id="PTHR43798">
    <property type="entry name" value="MONOACYLGLYCEROL LIPASE"/>
    <property type="match status" value="1"/>
</dbReference>
<dbReference type="EC" id="3.1.1.10" evidence="4"/>
<dbReference type="AlphaFoldDB" id="A0A1A8TKD2"/>